<accession>A0A1G2QI31</accession>
<sequence>MMTKKYSAVGIILTTLMALVVGLTPSHLAEAYQETTAGGSLVATVLPKAPGPQTDVTITLAGYGYDLNESTIAWALNNKEQQRGIGEKSFKFTTGKLGEITVITVAVKTKEGRAIAKQLIFIPAEVDILWEADTYVPPFYPGAPLVTEGSRVRLTAIPQLTTTSGRLIPSSQLTFTWRHNYRNLVQQSGRGKDYIEITAPSASSDAPVIEITVTSPTSDATAYRKITVPVTVPEIIIYPLKPLAGVVASEAIAETYQSKAEEESFIVEPYYFTKSEVASNYLTYTWRINSEPIVTNVETPRVLNTTQKKADQGEANVEIFVSSLNNNLRRASKSFKIILDKSFFGL</sequence>
<name>A0A1G2QI31_9BACT</name>
<dbReference type="Proteomes" id="UP000177838">
    <property type="component" value="Unassembled WGS sequence"/>
</dbReference>
<reference evidence="1 2" key="1">
    <citation type="journal article" date="2016" name="Nat. Commun.">
        <title>Thousands of microbial genomes shed light on interconnected biogeochemical processes in an aquifer system.</title>
        <authorList>
            <person name="Anantharaman K."/>
            <person name="Brown C.T."/>
            <person name="Hug L.A."/>
            <person name="Sharon I."/>
            <person name="Castelle C.J."/>
            <person name="Probst A.J."/>
            <person name="Thomas B.C."/>
            <person name="Singh A."/>
            <person name="Wilkins M.J."/>
            <person name="Karaoz U."/>
            <person name="Brodie E.L."/>
            <person name="Williams K.H."/>
            <person name="Hubbard S.S."/>
            <person name="Banfield J.F."/>
        </authorList>
    </citation>
    <scope>NUCLEOTIDE SEQUENCE [LARGE SCALE GENOMIC DNA]</scope>
</reference>
<protein>
    <submittedName>
        <fullName evidence="1">Uncharacterized protein</fullName>
    </submittedName>
</protein>
<evidence type="ECO:0000313" key="1">
    <source>
        <dbReference type="EMBL" id="OHA60127.1"/>
    </source>
</evidence>
<dbReference type="EMBL" id="MHTK01000002">
    <property type="protein sequence ID" value="OHA60127.1"/>
    <property type="molecule type" value="Genomic_DNA"/>
</dbReference>
<proteinExistence type="predicted"/>
<gene>
    <name evidence="1" type="ORF">A2589_00400</name>
</gene>
<dbReference type="STRING" id="1802439.A2589_00400"/>
<organism evidence="1 2">
    <name type="scientific">Candidatus Vogelbacteria bacterium RIFOXYD1_FULL_46_19</name>
    <dbReference type="NCBI Taxonomy" id="1802439"/>
    <lineage>
        <taxon>Bacteria</taxon>
        <taxon>Candidatus Vogeliibacteriota</taxon>
    </lineage>
</organism>
<dbReference type="AlphaFoldDB" id="A0A1G2QI31"/>
<evidence type="ECO:0000313" key="2">
    <source>
        <dbReference type="Proteomes" id="UP000177838"/>
    </source>
</evidence>
<comment type="caution">
    <text evidence="1">The sequence shown here is derived from an EMBL/GenBank/DDBJ whole genome shotgun (WGS) entry which is preliminary data.</text>
</comment>